<protein>
    <submittedName>
        <fullName evidence="1">Uncharacterized protein</fullName>
    </submittedName>
</protein>
<gene>
    <name evidence="1" type="ORF">INF30_11795</name>
</gene>
<name>A0ABR9RLT0_9FIRM</name>
<evidence type="ECO:0000313" key="1">
    <source>
        <dbReference type="EMBL" id="MBE5063936.1"/>
    </source>
</evidence>
<dbReference type="InterPro" id="IPR043743">
    <property type="entry name" value="DUF5688"/>
</dbReference>
<evidence type="ECO:0000313" key="2">
    <source>
        <dbReference type="Proteomes" id="UP000758652"/>
    </source>
</evidence>
<comment type="caution">
    <text evidence="1">The sequence shown here is derived from an EMBL/GenBank/DDBJ whole genome shotgun (WGS) entry which is preliminary data.</text>
</comment>
<dbReference type="Proteomes" id="UP000758652">
    <property type="component" value="Unassembled WGS sequence"/>
</dbReference>
<accession>A0ABR9RLT0</accession>
<keyword evidence="2" id="KW-1185">Reference proteome</keyword>
<dbReference type="EMBL" id="JADCKL010000011">
    <property type="protein sequence ID" value="MBE5063936.1"/>
    <property type="molecule type" value="Genomic_DNA"/>
</dbReference>
<reference evidence="1 2" key="1">
    <citation type="submission" date="2020-10" db="EMBL/GenBank/DDBJ databases">
        <title>ChiBAC.</title>
        <authorList>
            <person name="Zenner C."/>
            <person name="Hitch T.C.A."/>
            <person name="Clavel T."/>
        </authorList>
    </citation>
    <scope>NUCLEOTIDE SEQUENCE [LARGE SCALE GENOMIC DNA]</scope>
    <source>
        <strain evidence="1 2">DSM 108991</strain>
    </source>
</reference>
<organism evidence="1 2">
    <name type="scientific">Claveliimonas monacensis</name>
    <dbReference type="NCBI Taxonomy" id="2779351"/>
    <lineage>
        <taxon>Bacteria</taxon>
        <taxon>Bacillati</taxon>
        <taxon>Bacillota</taxon>
        <taxon>Clostridia</taxon>
        <taxon>Lachnospirales</taxon>
        <taxon>Lachnospiraceae</taxon>
        <taxon>Claveliimonas</taxon>
    </lineage>
</organism>
<dbReference type="Pfam" id="PF18941">
    <property type="entry name" value="DUF5688"/>
    <property type="match status" value="1"/>
</dbReference>
<sequence>MYVLSNRIGNYGAGAIMHTEILEKIGNILESDFFILPSSIHELVITPDFGNLSQQELEEMVAEINTTQVEPEEIFSNYVSFYDNTQHLLLPEKPEQKWSEIPDMLGENLGYLPAPD</sequence>
<proteinExistence type="predicted"/>